<dbReference type="InterPro" id="IPR036736">
    <property type="entry name" value="ACP-like_sf"/>
</dbReference>
<evidence type="ECO:0000256" key="6">
    <source>
        <dbReference type="ARBA" id="ARBA00023002"/>
    </source>
</evidence>
<dbReference type="SMART" id="SM00826">
    <property type="entry name" value="PKS_DH"/>
    <property type="match status" value="1"/>
</dbReference>
<dbReference type="Gene3D" id="3.40.366.10">
    <property type="entry name" value="Malonyl-Coenzyme A Acyl Carrier Protein, domain 2"/>
    <property type="match status" value="1"/>
</dbReference>
<dbReference type="Pfam" id="PF08659">
    <property type="entry name" value="KR"/>
    <property type="match status" value="1"/>
</dbReference>
<dbReference type="CDD" id="cd00833">
    <property type="entry name" value="PKS"/>
    <property type="match status" value="1"/>
</dbReference>
<dbReference type="InterPro" id="IPR016035">
    <property type="entry name" value="Acyl_Trfase/lysoPLipase"/>
</dbReference>
<dbReference type="SUPFAM" id="SSF55048">
    <property type="entry name" value="Probable ACP-binding domain of malonyl-CoA ACP transacylase"/>
    <property type="match status" value="1"/>
</dbReference>
<evidence type="ECO:0000256" key="9">
    <source>
        <dbReference type="PROSITE-ProRule" id="PRU01363"/>
    </source>
</evidence>
<dbReference type="PROSITE" id="PS52019">
    <property type="entry name" value="PKS_MFAS_DH"/>
    <property type="match status" value="1"/>
</dbReference>
<dbReference type="Pfam" id="PF21089">
    <property type="entry name" value="PKS_DH_N"/>
    <property type="match status" value="1"/>
</dbReference>
<dbReference type="InterPro" id="IPR014043">
    <property type="entry name" value="Acyl_transferase_dom"/>
</dbReference>
<protein>
    <recommendedName>
        <fullName evidence="16">Carrier domain-containing protein</fullName>
    </recommendedName>
</protein>
<dbReference type="InterPro" id="IPR020806">
    <property type="entry name" value="PKS_PP-bd"/>
</dbReference>
<dbReference type="Gene3D" id="3.90.180.10">
    <property type="entry name" value="Medium-chain alcohol dehydrogenases, catalytic domain"/>
    <property type="match status" value="1"/>
</dbReference>
<dbReference type="GO" id="GO:0032259">
    <property type="term" value="P:methylation"/>
    <property type="evidence" value="ECO:0007669"/>
    <property type="project" value="UniProtKB-KW"/>
</dbReference>
<dbReference type="InterPro" id="IPR049552">
    <property type="entry name" value="PKS_DH_N"/>
</dbReference>
<dbReference type="GO" id="GO:0030639">
    <property type="term" value="P:polyketide biosynthetic process"/>
    <property type="evidence" value="ECO:0007669"/>
    <property type="project" value="UniProtKB-ARBA"/>
</dbReference>
<dbReference type="Gene3D" id="3.40.50.150">
    <property type="entry name" value="Vaccinia Virus protein VP39"/>
    <property type="match status" value="1"/>
</dbReference>
<evidence type="ECO:0000256" key="5">
    <source>
        <dbReference type="ARBA" id="ARBA00022857"/>
    </source>
</evidence>
<evidence type="ECO:0000259" key="12">
    <source>
        <dbReference type="PROSITE" id="PS52004"/>
    </source>
</evidence>
<dbReference type="InterPro" id="IPR016036">
    <property type="entry name" value="Malonyl_transacylase_ACP-bd"/>
</dbReference>
<keyword evidence="15" id="KW-1185">Reference proteome</keyword>
<dbReference type="SUPFAM" id="SSF53335">
    <property type="entry name" value="S-adenosyl-L-methionine-dependent methyltransferases"/>
    <property type="match status" value="1"/>
</dbReference>
<keyword evidence="8" id="KW-0012">Acyltransferase</keyword>
<dbReference type="Gene3D" id="3.40.47.10">
    <property type="match status" value="2"/>
</dbReference>
<dbReference type="Pfam" id="PF16197">
    <property type="entry name" value="KAsynt_C_assoc"/>
    <property type="match status" value="1"/>
</dbReference>
<dbReference type="InterPro" id="IPR020841">
    <property type="entry name" value="PKS_Beta-ketoAc_synthase_dom"/>
</dbReference>
<keyword evidence="5" id="KW-0521">NADP</keyword>
<dbReference type="InterPro" id="IPR013149">
    <property type="entry name" value="ADH-like_C"/>
</dbReference>
<reference evidence="14" key="1">
    <citation type="submission" date="2022-11" db="EMBL/GenBank/DDBJ databases">
        <authorList>
            <person name="Petersen C."/>
        </authorList>
    </citation>
    <scope>NUCLEOTIDE SEQUENCE</scope>
    <source>
        <strain evidence="14">IBT 29864</strain>
    </source>
</reference>
<proteinExistence type="predicted"/>
<dbReference type="Pfam" id="PF23114">
    <property type="entry name" value="NAD-bd_HRPKS_sdrA"/>
    <property type="match status" value="1"/>
</dbReference>
<name>A0A9W9UV32_9EURO</name>
<dbReference type="Pfam" id="PF14765">
    <property type="entry name" value="PS-DH"/>
    <property type="match status" value="1"/>
</dbReference>
<comment type="caution">
    <text evidence="14">The sequence shown here is derived from an EMBL/GenBank/DDBJ whole genome shotgun (WGS) entry which is preliminary data.</text>
</comment>
<dbReference type="InterPro" id="IPR057326">
    <property type="entry name" value="KR_dom"/>
</dbReference>
<dbReference type="SMART" id="SM00827">
    <property type="entry name" value="PKS_AT"/>
    <property type="match status" value="1"/>
</dbReference>
<dbReference type="PANTHER" id="PTHR43775:SF29">
    <property type="entry name" value="ASPERFURANONE POLYKETIDE SYNTHASE AFOG-RELATED"/>
    <property type="match status" value="1"/>
</dbReference>
<dbReference type="InterPro" id="IPR014030">
    <property type="entry name" value="Ketoacyl_synth_N"/>
</dbReference>
<dbReference type="InterPro" id="IPR006162">
    <property type="entry name" value="Ppantetheine_attach_site"/>
</dbReference>
<feature type="region of interest" description="Disordered" evidence="10">
    <location>
        <begin position="432"/>
        <end position="452"/>
    </location>
</feature>
<dbReference type="SUPFAM" id="SSF53901">
    <property type="entry name" value="Thiolase-like"/>
    <property type="match status" value="1"/>
</dbReference>
<feature type="domain" description="PKS/mFAS DH" evidence="13">
    <location>
        <begin position="950"/>
        <end position="1259"/>
    </location>
</feature>
<dbReference type="SMART" id="SM00822">
    <property type="entry name" value="PKS_KR"/>
    <property type="match status" value="1"/>
</dbReference>
<dbReference type="SUPFAM" id="SSF47336">
    <property type="entry name" value="ACP-like"/>
    <property type="match status" value="1"/>
</dbReference>
<keyword evidence="6" id="KW-0560">Oxidoreductase</keyword>
<sequence>MSLDTKQRDEILAQDAIEPMAIIGMAARYPGEASTLSGFWDMISNARSAHSEVPADRWNVDSWYHPNNDRKGTTNVKTGCFLSEDVSVFDAPFFSMTSQEAAGMDPMQRLMLEVAYESLENAGIPMQTLPGTMTSVYCGCFTGDYGDLANSDIYDAAPYQATGKGKAMLSNRVSWFFDLRGSSFTVDTACSSSLYALHLACQSLRLKESKMAIVGGTNLLLTPDMMHSLTAQHFLSPDGVSHTFDARANGYGRGEGIGAIILKPLRDALADGDTIRAIIRGSGLNQDADTGFFQAHGTGTALGDPIELSAIGATFGKARQPEQPPLYVSSVKTNIGHTEGASGLAGVIAAVLSLEQGFIPPNAGWETLNPKLRLDDWKVALPPKSMAWPSEGLRRASVNSFGYGGANAHVIIDDAYNYLTSRGLTGNHQTTAISPQLDADSGFNSDNVSEESDMEEDSERQHLYVFSAFDQGTLQRMAKIYADSIDKNLQSSKSLSPAQDLQLMQNRMEDMAHTLATRRTIFGYRSFATASSLEDLVETLRDGLPKLGRVSKADNVIWVFTGQGAQWPTMGLELLAHPAFRASLERTQTALEQCGCTWNVFDELKVTSSKRLDSPIFSQPMCTAVQLGLVDLMRYWGVRPRAVVGHSSGEIGAAYASGAISHEDAVKIAYHRGVYSADVGNRQEGIVGGMLAAGLSPEEAQPYLDRVTEGTATIACYNSPSSVTISGDHKAIVQLEESMKKDQKFARQLRVQTAYHSAHMDLVAEDYKTAMGTITPVAKAKDAVPMFSSVTGAMIDPSELGTCYWVQNMVQPVRFAEAMSSLLTYAPAMRGRRRATPIEYSAVVELGPHEALKGPINQIVTSVNSKLASTLTYTSALKRGQDAQATALAAAATLWSLGHAVDITKVNGINADYQPRTLVDLPPYPWNHDKGFWHESYSSRSKRFQKYPRTDLLGAPVHDQNPMAPRWRNILRLPENPWLQDHNIQGSILFPAAGMLAMVIEAANQIADARMPKAFELCNVRFDRGLVIPSAEHSIETILNLQPLDATEAAQASWFDFHLYSCSASGSWAEHSSGTVRILFDETDSEWNSHRDQYAEVQKRCTQTSVRAFYNGLDAVGMHYGPSFKNMTEAHAHGPSRSAHGTITVPDTKSSMPNQFEFPHIIHPATLDAMFHLLFVGDTGGSPMREASVPVSLERLFVSATIPSTAGLELKGFTQCHSKSQRETAGTVVMSTAGFDQPGLIIQEFVAREVTSSAVPPAPMHSLSESQAPKRTGHLQWAEDIEHWKGEAVIQSGEAAIADQTLTSAEEVQLQVDGWLQRICHKEPELNVLVIGESLVDIVRKYGPLASRRFCFRRCTVAATSQEELERVKQALGDAFDKLEYIQLDLSEGVKRDLPEFDLILSSTSPQSDLDIEVSLKSLRSLLRAGGRLLLAGQDADTVEKQAWNDRLVLAGLEPSQVYNQTSQSTIVITSVANAKDSNPEEIVILQAPNMTPALVALQANLERAISAQEIPVRAVTLAESANLADKWIISLVEIEEPFVLGWSEESLTQFQNLVTSAEYVLWITRGGQLLNSSNIEWSPTIGLLRTLRVEMAKLTIPHLDLSPAIDLSSSSAVEVILACFDASSPAKSYQTEMEYAEKDGTIWIPRFMSNNSFDHEIDRHAAQLKSLLQPLQQNDRALRLSAGKTGLLSDLRWVDDEINTSALGENEVEIQVQYVSLEEADVRIAKGFSQNTGIGGQVAGKVTRVGSLVSRFQVGQQVVAVRPEGCRMYARQSQDLVQPVPQQVGSIQAVSAFKAYATAYYALVNLTGIQADDSVLVHGAAGEIGQAAIQLAQHLGANVYVTAKSEEEKATLQKLHSIPADQVFDSHSGAFARSVLRATKGEGVNVVLNLADDDAARPAWLCVGEFGRFIEFGDRDQSFYHGLSSARQTNVIFANLDIEVLERNRTRVISDILSKVQVLLANGHLKPGSTPEVYPASQVEQALQTIEQGTSKTVLDLTSDEPVPVILPRPAALQLDPEATYILSGGLGGLGPSIAEMMIEHGARHLVFLSRSGPKSADAQEHIRRLSGLGCRAEAFACDTGSLESVQSIQKLGIEQGWNIRGVIQCAMVLRDSTFENMTHQKWTESIQPKIYGSWNLHQVFGSQPLDFFIMLSSVSGVIGNPAQGNYTAGNTYQDGLALYRRQSGLPGTALAVGAVMDVGAFADNSYFENFLEKFEHLASLTVKIEEVMIILQTLMKGKTEDGVAVPPLLAMGFTEQLKREGNITSLWPKDRKFDHRIELPEDGASDAGASKVRLADLLAKVTDLAEAGQVVEDALKANLANAMTASAEDVDADKPLHSYGVDSLKAVEVRNWLFRELKCDISVFDILSPMPLAKLSVNIAQKSKFLPESVRQQEME</sequence>
<dbReference type="SMART" id="SM00829">
    <property type="entry name" value="PKS_ER"/>
    <property type="match status" value="1"/>
</dbReference>
<dbReference type="InterPro" id="IPR013968">
    <property type="entry name" value="PKS_KR"/>
</dbReference>
<dbReference type="InterPro" id="IPR011032">
    <property type="entry name" value="GroES-like_sf"/>
</dbReference>
<dbReference type="SMART" id="SM00825">
    <property type="entry name" value="PKS_KS"/>
    <property type="match status" value="1"/>
</dbReference>
<evidence type="ECO:0000256" key="7">
    <source>
        <dbReference type="ARBA" id="ARBA00023268"/>
    </source>
</evidence>
<dbReference type="RefSeq" id="XP_056549768.1">
    <property type="nucleotide sequence ID" value="XM_056703808.1"/>
</dbReference>
<keyword evidence="1" id="KW-0596">Phosphopantetheine</keyword>
<dbReference type="InterPro" id="IPR050091">
    <property type="entry name" value="PKS_NRPS_Biosynth_Enz"/>
</dbReference>
<dbReference type="SMART" id="SM00823">
    <property type="entry name" value="PKS_PP"/>
    <property type="match status" value="1"/>
</dbReference>
<dbReference type="InterPro" id="IPR013154">
    <property type="entry name" value="ADH-like_N"/>
</dbReference>
<dbReference type="PROSITE" id="PS50075">
    <property type="entry name" value="CARRIER"/>
    <property type="match status" value="1"/>
</dbReference>
<dbReference type="InterPro" id="IPR029063">
    <property type="entry name" value="SAM-dependent_MTases_sf"/>
</dbReference>
<dbReference type="InterPro" id="IPR049551">
    <property type="entry name" value="PKS_DH_C"/>
</dbReference>
<evidence type="ECO:0000256" key="1">
    <source>
        <dbReference type="ARBA" id="ARBA00022450"/>
    </source>
</evidence>
<dbReference type="GO" id="GO:0016491">
    <property type="term" value="F:oxidoreductase activity"/>
    <property type="evidence" value="ECO:0007669"/>
    <property type="project" value="UniProtKB-KW"/>
</dbReference>
<feature type="region of interest" description="C-terminal hotdog fold" evidence="9">
    <location>
        <begin position="1099"/>
        <end position="1259"/>
    </location>
</feature>
<evidence type="ECO:0000256" key="3">
    <source>
        <dbReference type="ARBA" id="ARBA00022603"/>
    </source>
</evidence>
<feature type="region of interest" description="N-terminal hotdog fold" evidence="9">
    <location>
        <begin position="950"/>
        <end position="1083"/>
    </location>
</feature>
<dbReference type="InterPro" id="IPR056501">
    <property type="entry name" value="NAD-bd_HRPKS_sdrA"/>
</dbReference>
<dbReference type="InterPro" id="IPR042104">
    <property type="entry name" value="PKS_dehydratase_sf"/>
</dbReference>
<dbReference type="InterPro" id="IPR009081">
    <property type="entry name" value="PP-bd_ACP"/>
</dbReference>
<dbReference type="Pfam" id="PF00698">
    <property type="entry name" value="Acyl_transf_1"/>
    <property type="match status" value="1"/>
</dbReference>
<evidence type="ECO:0000259" key="13">
    <source>
        <dbReference type="PROSITE" id="PS52019"/>
    </source>
</evidence>
<dbReference type="OrthoDB" id="329835at2759"/>
<dbReference type="SUPFAM" id="SSF51735">
    <property type="entry name" value="NAD(P)-binding Rossmann-fold domains"/>
    <property type="match status" value="2"/>
</dbReference>
<keyword evidence="4" id="KW-0808">Transferase</keyword>
<dbReference type="Pfam" id="PF00109">
    <property type="entry name" value="ketoacyl-synt"/>
    <property type="match status" value="1"/>
</dbReference>
<dbReference type="SUPFAM" id="SSF52151">
    <property type="entry name" value="FabD/lysophospholipase-like"/>
    <property type="match status" value="1"/>
</dbReference>
<dbReference type="GO" id="GO:0031177">
    <property type="term" value="F:phosphopantetheine binding"/>
    <property type="evidence" value="ECO:0007669"/>
    <property type="project" value="InterPro"/>
</dbReference>
<evidence type="ECO:0000256" key="10">
    <source>
        <dbReference type="SAM" id="MobiDB-lite"/>
    </source>
</evidence>
<evidence type="ECO:0000313" key="14">
    <source>
        <dbReference type="EMBL" id="KAJ5358482.1"/>
    </source>
</evidence>
<dbReference type="GO" id="GO:0008168">
    <property type="term" value="F:methyltransferase activity"/>
    <property type="evidence" value="ECO:0007669"/>
    <property type="project" value="UniProtKB-KW"/>
</dbReference>
<feature type="domain" description="Carrier" evidence="11">
    <location>
        <begin position="2307"/>
        <end position="2385"/>
    </location>
</feature>
<accession>A0A9W9UV32</accession>
<keyword evidence="2" id="KW-0597">Phosphoprotein</keyword>
<dbReference type="PANTHER" id="PTHR43775">
    <property type="entry name" value="FATTY ACID SYNTHASE"/>
    <property type="match status" value="1"/>
</dbReference>
<gene>
    <name evidence="14" type="ORF">N7496_010895</name>
</gene>
<keyword evidence="3" id="KW-0489">Methyltransferase</keyword>
<dbReference type="Gene3D" id="3.10.129.110">
    <property type="entry name" value="Polyketide synthase dehydratase"/>
    <property type="match status" value="1"/>
</dbReference>
<dbReference type="Pfam" id="PF02801">
    <property type="entry name" value="Ketoacyl-synt_C"/>
    <property type="match status" value="1"/>
</dbReference>
<evidence type="ECO:0000256" key="8">
    <source>
        <dbReference type="ARBA" id="ARBA00023315"/>
    </source>
</evidence>
<dbReference type="InterPro" id="IPR032821">
    <property type="entry name" value="PKS_assoc"/>
</dbReference>
<dbReference type="Gene3D" id="1.10.1200.10">
    <property type="entry name" value="ACP-like"/>
    <property type="match status" value="1"/>
</dbReference>
<feature type="active site" description="Proton donor; for dehydratase activity" evidence="9">
    <location>
        <position position="1168"/>
    </location>
</feature>
<dbReference type="Proteomes" id="UP001147782">
    <property type="component" value="Unassembled WGS sequence"/>
</dbReference>
<dbReference type="Gene3D" id="3.40.50.720">
    <property type="entry name" value="NAD(P)-binding Rossmann-like Domain"/>
    <property type="match status" value="1"/>
</dbReference>
<evidence type="ECO:0000256" key="2">
    <source>
        <dbReference type="ARBA" id="ARBA00022553"/>
    </source>
</evidence>
<dbReference type="GeneID" id="81442987"/>
<dbReference type="GO" id="GO:0004312">
    <property type="term" value="F:fatty acid synthase activity"/>
    <property type="evidence" value="ECO:0007669"/>
    <property type="project" value="TreeGrafter"/>
</dbReference>
<evidence type="ECO:0000259" key="11">
    <source>
        <dbReference type="PROSITE" id="PS50075"/>
    </source>
</evidence>
<dbReference type="InterPro" id="IPR036291">
    <property type="entry name" value="NAD(P)-bd_dom_sf"/>
</dbReference>
<dbReference type="PROSITE" id="PS00606">
    <property type="entry name" value="KS3_1"/>
    <property type="match status" value="1"/>
</dbReference>
<keyword evidence="7" id="KW-0511">Multifunctional enzyme</keyword>
<dbReference type="GO" id="GO:1901336">
    <property type="term" value="P:lactone biosynthetic process"/>
    <property type="evidence" value="ECO:0007669"/>
    <property type="project" value="UniProtKB-ARBA"/>
</dbReference>
<dbReference type="Gene3D" id="3.30.70.3290">
    <property type="match status" value="1"/>
</dbReference>
<dbReference type="SUPFAM" id="SSF50129">
    <property type="entry name" value="GroES-like"/>
    <property type="match status" value="1"/>
</dbReference>
<evidence type="ECO:0000313" key="15">
    <source>
        <dbReference type="Proteomes" id="UP001147782"/>
    </source>
</evidence>
<dbReference type="InterPro" id="IPR018201">
    <property type="entry name" value="Ketoacyl_synth_AS"/>
</dbReference>
<dbReference type="Pfam" id="PF00107">
    <property type="entry name" value="ADH_zinc_N"/>
    <property type="match status" value="1"/>
</dbReference>
<evidence type="ECO:0000256" key="4">
    <source>
        <dbReference type="ARBA" id="ARBA00022679"/>
    </source>
</evidence>
<feature type="active site" description="Proton acceptor; for dehydratase activity" evidence="9">
    <location>
        <position position="982"/>
    </location>
</feature>
<dbReference type="InterPro" id="IPR020843">
    <property type="entry name" value="ER"/>
</dbReference>
<dbReference type="CDD" id="cd05195">
    <property type="entry name" value="enoyl_red"/>
    <property type="match status" value="1"/>
</dbReference>
<reference evidence="14" key="2">
    <citation type="journal article" date="2023" name="IMA Fungus">
        <title>Comparative genomic study of the Penicillium genus elucidates a diverse pangenome and 15 lateral gene transfer events.</title>
        <authorList>
            <person name="Petersen C."/>
            <person name="Sorensen T."/>
            <person name="Nielsen M.R."/>
            <person name="Sondergaard T.E."/>
            <person name="Sorensen J.L."/>
            <person name="Fitzpatrick D.A."/>
            <person name="Frisvad J.C."/>
            <person name="Nielsen K.L."/>
        </authorList>
    </citation>
    <scope>NUCLEOTIDE SEQUENCE</scope>
    <source>
        <strain evidence="14">IBT 29864</strain>
    </source>
</reference>
<dbReference type="GO" id="GO:0004315">
    <property type="term" value="F:3-oxoacyl-[acyl-carrier-protein] synthase activity"/>
    <property type="evidence" value="ECO:0007669"/>
    <property type="project" value="InterPro"/>
</dbReference>
<dbReference type="InterPro" id="IPR020807">
    <property type="entry name" value="PKS_DH"/>
</dbReference>
<dbReference type="InterPro" id="IPR001227">
    <property type="entry name" value="Ac_transferase_dom_sf"/>
</dbReference>
<dbReference type="PROSITE" id="PS52004">
    <property type="entry name" value="KS3_2"/>
    <property type="match status" value="1"/>
</dbReference>
<dbReference type="PROSITE" id="PS00012">
    <property type="entry name" value="PHOSPHOPANTETHEINE"/>
    <property type="match status" value="1"/>
</dbReference>
<evidence type="ECO:0008006" key="16">
    <source>
        <dbReference type="Google" id="ProtNLM"/>
    </source>
</evidence>
<feature type="domain" description="Ketosynthase family 3 (KS3)" evidence="12">
    <location>
        <begin position="17"/>
        <end position="414"/>
    </location>
</feature>
<dbReference type="Pfam" id="PF08240">
    <property type="entry name" value="ADH_N"/>
    <property type="match status" value="1"/>
</dbReference>
<dbReference type="InterPro" id="IPR016039">
    <property type="entry name" value="Thiolase-like"/>
</dbReference>
<dbReference type="InterPro" id="IPR049900">
    <property type="entry name" value="PKS_mFAS_DH"/>
</dbReference>
<organism evidence="14 15">
    <name type="scientific">Penicillium cataractarum</name>
    <dbReference type="NCBI Taxonomy" id="2100454"/>
    <lineage>
        <taxon>Eukaryota</taxon>
        <taxon>Fungi</taxon>
        <taxon>Dikarya</taxon>
        <taxon>Ascomycota</taxon>
        <taxon>Pezizomycotina</taxon>
        <taxon>Eurotiomycetes</taxon>
        <taxon>Eurotiomycetidae</taxon>
        <taxon>Eurotiales</taxon>
        <taxon>Aspergillaceae</taxon>
        <taxon>Penicillium</taxon>
    </lineage>
</organism>
<dbReference type="GO" id="GO:0006633">
    <property type="term" value="P:fatty acid biosynthetic process"/>
    <property type="evidence" value="ECO:0007669"/>
    <property type="project" value="InterPro"/>
</dbReference>
<dbReference type="Pfam" id="PF23297">
    <property type="entry name" value="ACP_SdgA_C"/>
    <property type="match status" value="1"/>
</dbReference>
<dbReference type="EMBL" id="JAPZBS010000009">
    <property type="protein sequence ID" value="KAJ5358482.1"/>
    <property type="molecule type" value="Genomic_DNA"/>
</dbReference>
<dbReference type="InterPro" id="IPR014031">
    <property type="entry name" value="Ketoacyl_synth_C"/>
</dbReference>